<dbReference type="RefSeq" id="WP_141864137.1">
    <property type="nucleotide sequence ID" value="NZ_BAABAN010000017.1"/>
</dbReference>
<dbReference type="InterPro" id="IPR050266">
    <property type="entry name" value="AB_hydrolase_sf"/>
</dbReference>
<dbReference type="Pfam" id="PF12697">
    <property type="entry name" value="Abhydrolase_6"/>
    <property type="match status" value="1"/>
</dbReference>
<reference evidence="2 3" key="1">
    <citation type="submission" date="2019-06" db="EMBL/GenBank/DDBJ databases">
        <title>Sequencing the genomes of 1000 actinobacteria strains.</title>
        <authorList>
            <person name="Klenk H.-P."/>
        </authorList>
    </citation>
    <scope>NUCLEOTIDE SEQUENCE [LARGE SCALE GENOMIC DNA]</scope>
    <source>
        <strain evidence="2 3">DSM 24083</strain>
    </source>
</reference>
<comment type="caution">
    <text evidence="2">The sequence shown here is derived from an EMBL/GenBank/DDBJ whole genome shotgun (WGS) entry which is preliminary data.</text>
</comment>
<dbReference type="EMBL" id="VFOU01000001">
    <property type="protein sequence ID" value="TQL73880.1"/>
    <property type="molecule type" value="Genomic_DNA"/>
</dbReference>
<name>A0A543AMS4_9MICC</name>
<dbReference type="PANTHER" id="PTHR43798">
    <property type="entry name" value="MONOACYLGLYCEROL LIPASE"/>
    <property type="match status" value="1"/>
</dbReference>
<keyword evidence="3" id="KW-1185">Reference proteome</keyword>
<proteinExistence type="predicted"/>
<dbReference type="OrthoDB" id="9802489at2"/>
<gene>
    <name evidence="2" type="ORF">FB556_0329</name>
</gene>
<evidence type="ECO:0000313" key="3">
    <source>
        <dbReference type="Proteomes" id="UP000319746"/>
    </source>
</evidence>
<dbReference type="GO" id="GO:0003824">
    <property type="term" value="F:catalytic activity"/>
    <property type="evidence" value="ECO:0007669"/>
    <property type="project" value="UniProtKB-ARBA"/>
</dbReference>
<evidence type="ECO:0000259" key="1">
    <source>
        <dbReference type="Pfam" id="PF12697"/>
    </source>
</evidence>
<organism evidence="2 3">
    <name type="scientific">Enteractinococcus coprophilus</name>
    <dbReference type="NCBI Taxonomy" id="1027633"/>
    <lineage>
        <taxon>Bacteria</taxon>
        <taxon>Bacillati</taxon>
        <taxon>Actinomycetota</taxon>
        <taxon>Actinomycetes</taxon>
        <taxon>Micrococcales</taxon>
        <taxon>Micrococcaceae</taxon>
    </lineage>
</organism>
<sequence length="266" mass="29063">MANPHIAAIRLTESGSFDPHARDTLIVGPSMGTAVRPLFAEMARHLTHRFQIIGIDLPGQGESPAHHGTVTIEELANTVAELVANLRYTGTIRPGSKVYFAGLSISGQVALQLALEHAELFDGIAVLASAPKIDEPENWEERYHLVMESGTEAMVEMSASLWVANGFVETKKLELQKESMINTDDRSYAEMCKALALYDATDRLAEIELPLFIVAGDQDQMCTVDDAQIMSQSVQNGSMVVMENAAHLLPIEHPTQLADLLDQNLN</sequence>
<dbReference type="InterPro" id="IPR000073">
    <property type="entry name" value="AB_hydrolase_1"/>
</dbReference>
<dbReference type="AlphaFoldDB" id="A0A543AMS4"/>
<dbReference type="PRINTS" id="PR00111">
    <property type="entry name" value="ABHYDROLASE"/>
</dbReference>
<evidence type="ECO:0000313" key="2">
    <source>
        <dbReference type="EMBL" id="TQL73880.1"/>
    </source>
</evidence>
<dbReference type="InterPro" id="IPR029058">
    <property type="entry name" value="AB_hydrolase_fold"/>
</dbReference>
<dbReference type="Proteomes" id="UP000319746">
    <property type="component" value="Unassembled WGS sequence"/>
</dbReference>
<feature type="domain" description="AB hydrolase-1" evidence="1">
    <location>
        <begin position="39"/>
        <end position="259"/>
    </location>
</feature>
<dbReference type="Gene3D" id="3.40.50.1820">
    <property type="entry name" value="alpha/beta hydrolase"/>
    <property type="match status" value="1"/>
</dbReference>
<protein>
    <submittedName>
        <fullName evidence="2">3-oxoadipate enol-lactonase</fullName>
    </submittedName>
</protein>
<accession>A0A543AMS4</accession>
<dbReference type="SUPFAM" id="SSF53474">
    <property type="entry name" value="alpha/beta-Hydrolases"/>
    <property type="match status" value="1"/>
</dbReference>